<organism evidence="1 2">
    <name type="scientific">Shewanella eurypsychrophilus</name>
    <dbReference type="NCBI Taxonomy" id="2593656"/>
    <lineage>
        <taxon>Bacteria</taxon>
        <taxon>Pseudomonadati</taxon>
        <taxon>Pseudomonadota</taxon>
        <taxon>Gammaproteobacteria</taxon>
        <taxon>Alteromonadales</taxon>
        <taxon>Shewanellaceae</taxon>
        <taxon>Shewanella</taxon>
    </lineage>
</organism>
<dbReference type="RefSeq" id="WP_142874857.1">
    <property type="nucleotide sequence ID" value="NZ_CP045503.2"/>
</dbReference>
<sequence length="79" mass="9163">MIKRNGLTLPLNDAHVLQRRGIVIAYKDGEPLHFTLLRCLDGEYTRIYFGAARKDNIQDFESIIDYGDKFEMVTKWLAS</sequence>
<gene>
    <name evidence="1" type="ORF">FM038_001615</name>
</gene>
<name>A0ABX6V107_9GAMM</name>
<accession>A0ABX6V107</accession>
<dbReference type="Proteomes" id="UP000316416">
    <property type="component" value="Chromosome"/>
</dbReference>
<keyword evidence="2" id="KW-1185">Reference proteome</keyword>
<evidence type="ECO:0000313" key="2">
    <source>
        <dbReference type="Proteomes" id="UP000316416"/>
    </source>
</evidence>
<reference evidence="1" key="1">
    <citation type="submission" date="2021-07" db="EMBL/GenBank/DDBJ databases">
        <title>Shewanella sp. YLB-07 whole genome sequence.</title>
        <authorList>
            <person name="Yu L."/>
        </authorList>
    </citation>
    <scope>NUCLEOTIDE SEQUENCE</scope>
    <source>
        <strain evidence="1">YLB-08</strain>
    </source>
</reference>
<evidence type="ECO:0000313" key="1">
    <source>
        <dbReference type="EMBL" id="QPG56265.1"/>
    </source>
</evidence>
<proteinExistence type="predicted"/>
<protein>
    <submittedName>
        <fullName evidence="1">Uncharacterized protein</fullName>
    </submittedName>
</protein>
<dbReference type="EMBL" id="CP045503">
    <property type="protein sequence ID" value="QPG56265.1"/>
    <property type="molecule type" value="Genomic_DNA"/>
</dbReference>